<feature type="transmembrane region" description="Helical" evidence="1">
    <location>
        <begin position="28"/>
        <end position="48"/>
    </location>
</feature>
<protein>
    <submittedName>
        <fullName evidence="2">Uncharacterized protein</fullName>
    </submittedName>
</protein>
<organism evidence="2 3">
    <name type="scientific">Emticicia agri</name>
    <dbReference type="NCBI Taxonomy" id="2492393"/>
    <lineage>
        <taxon>Bacteria</taxon>
        <taxon>Pseudomonadati</taxon>
        <taxon>Bacteroidota</taxon>
        <taxon>Cytophagia</taxon>
        <taxon>Cytophagales</taxon>
        <taxon>Leadbetterellaceae</taxon>
        <taxon>Emticicia</taxon>
    </lineage>
</organism>
<keyword evidence="1" id="KW-1133">Transmembrane helix</keyword>
<feature type="transmembrane region" description="Helical" evidence="1">
    <location>
        <begin position="100"/>
        <end position="122"/>
    </location>
</feature>
<dbReference type="AlphaFoldDB" id="A0A4Q5LZM6"/>
<evidence type="ECO:0000256" key="1">
    <source>
        <dbReference type="SAM" id="Phobius"/>
    </source>
</evidence>
<proteinExistence type="predicted"/>
<keyword evidence="1" id="KW-0472">Membrane</keyword>
<comment type="caution">
    <text evidence="2">The sequence shown here is derived from an EMBL/GenBank/DDBJ whole genome shotgun (WGS) entry which is preliminary data.</text>
</comment>
<reference evidence="2 3" key="1">
    <citation type="submission" date="2019-02" db="EMBL/GenBank/DDBJ databases">
        <title>Bacterial novel species Emticicia sp. 17J42-9 isolated from soil.</title>
        <authorList>
            <person name="Jung H.-Y."/>
        </authorList>
    </citation>
    <scope>NUCLEOTIDE SEQUENCE [LARGE SCALE GENOMIC DNA]</scope>
    <source>
        <strain evidence="2 3">17J42-9</strain>
    </source>
</reference>
<dbReference type="Proteomes" id="UP000293162">
    <property type="component" value="Unassembled WGS sequence"/>
</dbReference>
<dbReference type="OrthoDB" id="1909107at2"/>
<evidence type="ECO:0000313" key="2">
    <source>
        <dbReference type="EMBL" id="RYU95446.1"/>
    </source>
</evidence>
<dbReference type="EMBL" id="SEWF01000015">
    <property type="protein sequence ID" value="RYU95446.1"/>
    <property type="molecule type" value="Genomic_DNA"/>
</dbReference>
<gene>
    <name evidence="2" type="ORF">EWM59_12325</name>
</gene>
<feature type="transmembrane region" description="Helical" evidence="1">
    <location>
        <begin position="128"/>
        <end position="147"/>
    </location>
</feature>
<evidence type="ECO:0000313" key="3">
    <source>
        <dbReference type="Proteomes" id="UP000293162"/>
    </source>
</evidence>
<keyword evidence="1" id="KW-0812">Transmembrane</keyword>
<keyword evidence="3" id="KW-1185">Reference proteome</keyword>
<sequence length="152" mass="16605">MILLIADAFHKQVLCKKYLFMKSVLSKIAYILLLFNGFGALYGGVRLITQPDGSSLGLPLSLLANSPFHDFLIPGILLLLSNGVASIGASISFTLKPRKLAWVIWAQGVILLIWLIVQVIMIKTLHPLQFILGAVGVALIWLGREIASKQTP</sequence>
<feature type="transmembrane region" description="Helical" evidence="1">
    <location>
        <begin position="68"/>
        <end position="93"/>
    </location>
</feature>
<accession>A0A4Q5LZM6</accession>
<name>A0A4Q5LZM6_9BACT</name>
<dbReference type="RefSeq" id="WP_130021279.1">
    <property type="nucleotide sequence ID" value="NZ_SEWF01000015.1"/>
</dbReference>